<sequence>MSGPGLDPICGKLSGFVGDAVAEKEVSISALSPSGSICCRSKSTEPGGGLVWGEKKIKKWPKENDTYGFRG</sequence>
<comment type="caution">
    <text evidence="1">The sequence shown here is derived from an EMBL/GenBank/DDBJ whole genome shotgun (WGS) entry which is preliminary data.</text>
</comment>
<gene>
    <name evidence="1" type="ORF">QG37_04528</name>
</gene>
<protein>
    <submittedName>
        <fullName evidence="1">Uncharacterized protein</fullName>
    </submittedName>
</protein>
<accession>A0A0L0NY85</accession>
<dbReference type="VEuPathDB" id="FungiDB:QG37_04528"/>
<dbReference type="EMBL" id="LGST01000031">
    <property type="protein sequence ID" value="KND98630.1"/>
    <property type="molecule type" value="Genomic_DNA"/>
</dbReference>
<organism evidence="1 2">
    <name type="scientific">Candidozyma auris</name>
    <name type="common">Yeast</name>
    <name type="synonym">Candida auris</name>
    <dbReference type="NCBI Taxonomy" id="498019"/>
    <lineage>
        <taxon>Eukaryota</taxon>
        <taxon>Fungi</taxon>
        <taxon>Dikarya</taxon>
        <taxon>Ascomycota</taxon>
        <taxon>Saccharomycotina</taxon>
        <taxon>Pichiomycetes</taxon>
        <taxon>Metschnikowiaceae</taxon>
        <taxon>Candidozyma</taxon>
    </lineage>
</organism>
<dbReference type="Proteomes" id="UP000037122">
    <property type="component" value="Unassembled WGS sequence"/>
</dbReference>
<dbReference type="AlphaFoldDB" id="A0A0L0NY85"/>
<evidence type="ECO:0000313" key="1">
    <source>
        <dbReference type="EMBL" id="KND98630.1"/>
    </source>
</evidence>
<reference evidence="2" key="1">
    <citation type="journal article" date="2015" name="BMC Genomics">
        <title>Draft genome of a commonly misdiagnosed multidrug resistant pathogen Candida auris.</title>
        <authorList>
            <person name="Chatterjee S."/>
            <person name="Alampalli S.V."/>
            <person name="Nageshan R.K."/>
            <person name="Chettiar S.T."/>
            <person name="Joshi S."/>
            <person name="Tatu U.S."/>
        </authorList>
    </citation>
    <scope>NUCLEOTIDE SEQUENCE [LARGE SCALE GENOMIC DNA]</scope>
    <source>
        <strain evidence="2">6684</strain>
    </source>
</reference>
<name>A0A0L0NY85_CANAR</name>
<evidence type="ECO:0000313" key="2">
    <source>
        <dbReference type="Proteomes" id="UP000037122"/>
    </source>
</evidence>
<proteinExistence type="predicted"/>